<evidence type="ECO:0000313" key="5">
    <source>
        <dbReference type="Proteomes" id="UP000325577"/>
    </source>
</evidence>
<feature type="region of interest" description="Disordered" evidence="2">
    <location>
        <begin position="292"/>
        <end position="324"/>
    </location>
</feature>
<accession>A0A5J5B1E0</accession>
<feature type="coiled-coil region" evidence="1">
    <location>
        <begin position="252"/>
        <end position="279"/>
    </location>
</feature>
<dbReference type="Pfam" id="PF01486">
    <property type="entry name" value="K-box"/>
    <property type="match status" value="1"/>
</dbReference>
<evidence type="ECO:0000259" key="3">
    <source>
        <dbReference type="PROSITE" id="PS51297"/>
    </source>
</evidence>
<sequence length="324" mass="36201">MTFDAKDFTQTSLPRRTNIANANGVILPVTGAGTVTLTPTLQLPNTLLVPSLSHKLLSEELKWMDLDWPSLFEAHVEPMQSVRVPQAPEHQAVSHEVPQAPEHQAVSHEVSHEEENQAVNHDEALVPIPSKKAGDVLILLHVEIGLNDLESEHKEPTSEDPHKFQNPDTKQVIEKHTLNSKQLEKPDHPSVQLQLENCTNAMLKKEVAEKTQELRKLTGEELHGLDMEDLIKLEKTLEGGLGRVQKTKDERYMEEISTLKRKEAQLMEANAQLKQMVNIAVGQTHVIERGQSSESITNNCSFADPTQDYDSSDTSLKLGLPFPN</sequence>
<keyword evidence="5" id="KW-1185">Reference proteome</keyword>
<reference evidence="4 5" key="1">
    <citation type="submission" date="2019-09" db="EMBL/GenBank/DDBJ databases">
        <title>A chromosome-level genome assembly of the Chinese tupelo Nyssa sinensis.</title>
        <authorList>
            <person name="Yang X."/>
            <person name="Kang M."/>
            <person name="Yang Y."/>
            <person name="Xiong H."/>
            <person name="Wang M."/>
            <person name="Zhang Z."/>
            <person name="Wang Z."/>
            <person name="Wu H."/>
            <person name="Ma T."/>
            <person name="Liu J."/>
            <person name="Xi Z."/>
        </authorList>
    </citation>
    <scope>NUCLEOTIDE SEQUENCE [LARGE SCALE GENOMIC DNA]</scope>
    <source>
        <strain evidence="4">J267</strain>
        <tissue evidence="4">Leaf</tissue>
    </source>
</reference>
<evidence type="ECO:0000313" key="4">
    <source>
        <dbReference type="EMBL" id="KAA8536408.1"/>
    </source>
</evidence>
<feature type="region of interest" description="Disordered" evidence="2">
    <location>
        <begin position="86"/>
        <end position="117"/>
    </location>
</feature>
<dbReference type="Proteomes" id="UP000325577">
    <property type="component" value="Linkage Group LG16"/>
</dbReference>
<dbReference type="PROSITE" id="PS51297">
    <property type="entry name" value="K_BOX"/>
    <property type="match status" value="1"/>
</dbReference>
<feature type="domain" description="K-box" evidence="3">
    <location>
        <begin position="193"/>
        <end position="283"/>
    </location>
</feature>
<gene>
    <name evidence="4" type="ORF">F0562_028886</name>
</gene>
<dbReference type="OrthoDB" id="1898716at2759"/>
<protein>
    <recommendedName>
        <fullName evidence="3">K-box domain-containing protein</fullName>
    </recommendedName>
</protein>
<feature type="compositionally biased region" description="Polar residues" evidence="2">
    <location>
        <begin position="292"/>
        <end position="301"/>
    </location>
</feature>
<feature type="compositionally biased region" description="Basic and acidic residues" evidence="2">
    <location>
        <begin position="105"/>
        <end position="117"/>
    </location>
</feature>
<dbReference type="GO" id="GO:0003700">
    <property type="term" value="F:DNA-binding transcription factor activity"/>
    <property type="evidence" value="ECO:0007669"/>
    <property type="project" value="InterPro"/>
</dbReference>
<dbReference type="InterPro" id="IPR002487">
    <property type="entry name" value="TF_Kbox"/>
</dbReference>
<evidence type="ECO:0000256" key="2">
    <source>
        <dbReference type="SAM" id="MobiDB-lite"/>
    </source>
</evidence>
<dbReference type="EMBL" id="CM018039">
    <property type="protein sequence ID" value="KAA8536408.1"/>
    <property type="molecule type" value="Genomic_DNA"/>
</dbReference>
<organism evidence="4 5">
    <name type="scientific">Nyssa sinensis</name>
    <dbReference type="NCBI Taxonomy" id="561372"/>
    <lineage>
        <taxon>Eukaryota</taxon>
        <taxon>Viridiplantae</taxon>
        <taxon>Streptophyta</taxon>
        <taxon>Embryophyta</taxon>
        <taxon>Tracheophyta</taxon>
        <taxon>Spermatophyta</taxon>
        <taxon>Magnoliopsida</taxon>
        <taxon>eudicotyledons</taxon>
        <taxon>Gunneridae</taxon>
        <taxon>Pentapetalae</taxon>
        <taxon>asterids</taxon>
        <taxon>Cornales</taxon>
        <taxon>Nyssaceae</taxon>
        <taxon>Nyssa</taxon>
    </lineage>
</organism>
<evidence type="ECO:0000256" key="1">
    <source>
        <dbReference type="SAM" id="Coils"/>
    </source>
</evidence>
<dbReference type="GO" id="GO:0005634">
    <property type="term" value="C:nucleus"/>
    <property type="evidence" value="ECO:0007669"/>
    <property type="project" value="InterPro"/>
</dbReference>
<name>A0A5J5B1E0_9ASTE</name>
<keyword evidence="1" id="KW-0175">Coiled coil</keyword>
<proteinExistence type="predicted"/>
<dbReference type="AlphaFoldDB" id="A0A5J5B1E0"/>